<feature type="domain" description="DUF1254" evidence="2">
    <location>
        <begin position="51"/>
        <end position="169"/>
    </location>
</feature>
<dbReference type="PANTHER" id="PTHR36509:SF2">
    <property type="entry name" value="BLL3101 PROTEIN"/>
    <property type="match status" value="1"/>
</dbReference>
<evidence type="ECO:0000259" key="2">
    <source>
        <dbReference type="Pfam" id="PF06863"/>
    </source>
</evidence>
<feature type="compositionally biased region" description="Low complexity" evidence="1">
    <location>
        <begin position="328"/>
        <end position="338"/>
    </location>
</feature>
<dbReference type="AlphaFoldDB" id="A0A975FJX4"/>
<gene>
    <name evidence="3" type="ORF">G127AT_08500</name>
</gene>
<dbReference type="Gene3D" id="2.60.40.1610">
    <property type="entry name" value="Domain of unknown function DUF1254"/>
    <property type="match status" value="1"/>
</dbReference>
<keyword evidence="4" id="KW-1185">Reference proteome</keyword>
<dbReference type="InterPro" id="IPR037050">
    <property type="entry name" value="DUF1254_sf"/>
</dbReference>
<evidence type="ECO:0000313" key="4">
    <source>
        <dbReference type="Proteomes" id="UP000671914"/>
    </source>
</evidence>
<proteinExistence type="predicted"/>
<dbReference type="KEGG" id="aarc:G127AT_08500"/>
<name>A0A975FJX4_9MICO</name>
<dbReference type="SUPFAM" id="SSF160935">
    <property type="entry name" value="VPA0735-like"/>
    <property type="match status" value="1"/>
</dbReference>
<organism evidence="3 4">
    <name type="scientific">Agromyces archimandritae</name>
    <dbReference type="NCBI Taxonomy" id="2781962"/>
    <lineage>
        <taxon>Bacteria</taxon>
        <taxon>Bacillati</taxon>
        <taxon>Actinomycetota</taxon>
        <taxon>Actinomycetes</taxon>
        <taxon>Micrococcales</taxon>
        <taxon>Microbacteriaceae</taxon>
        <taxon>Agromyces</taxon>
    </lineage>
</organism>
<dbReference type="EMBL" id="CP071696">
    <property type="protein sequence ID" value="QTX03414.1"/>
    <property type="molecule type" value="Genomic_DNA"/>
</dbReference>
<dbReference type="Proteomes" id="UP000671914">
    <property type="component" value="Chromosome"/>
</dbReference>
<feature type="region of interest" description="Disordered" evidence="1">
    <location>
        <begin position="315"/>
        <end position="351"/>
    </location>
</feature>
<reference evidence="3" key="1">
    <citation type="submission" date="2021-03" db="EMBL/GenBank/DDBJ databases">
        <title>Agromyces archimandritus sp. nov., isolated from the cockroach Archimandrita tessellata.</title>
        <authorList>
            <person name="Guzman J."/>
            <person name="Ortuzar M."/>
            <person name="Poehlein A."/>
            <person name="Daniel R."/>
            <person name="Trujillo M."/>
            <person name="Vilcinskas A."/>
        </authorList>
    </citation>
    <scope>NUCLEOTIDE SEQUENCE</scope>
    <source>
        <strain evidence="3">G127AT</strain>
    </source>
</reference>
<evidence type="ECO:0000313" key="3">
    <source>
        <dbReference type="EMBL" id="QTX03414.1"/>
    </source>
</evidence>
<dbReference type="PANTHER" id="PTHR36509">
    <property type="entry name" value="BLL3101 PROTEIN"/>
    <property type="match status" value="1"/>
</dbReference>
<evidence type="ECO:0000256" key="1">
    <source>
        <dbReference type="SAM" id="MobiDB-lite"/>
    </source>
</evidence>
<dbReference type="Pfam" id="PF06863">
    <property type="entry name" value="DUF1254"/>
    <property type="match status" value="1"/>
</dbReference>
<protein>
    <submittedName>
        <fullName evidence="3">DUF1254 domain-containing protein</fullName>
    </submittedName>
</protein>
<dbReference type="RefSeq" id="WP_210895971.1">
    <property type="nucleotide sequence ID" value="NZ_CP071696.1"/>
</dbReference>
<dbReference type="InterPro" id="IPR010679">
    <property type="entry name" value="DUF1254"/>
</dbReference>
<accession>A0A975FJX4</accession>
<sequence>MAQGISSGEALATNAYRYYFPLVRNLGQVERFVTTGLDAMPPARFNAFSHARGLAGPADDTPRSMAQLDLSVGPLLLDVPAAGDRYFVLQFVDAWTNDIAYLGTRSSGADAVSAVILPPGRTGPLPAGAPADAIVIPASTGIVSIVGRYACDGPADLPAVHALQEQLVLSQLRESFAPAAGIALPEEVDAELTFWEQARCWSLAYPPAEHDVEYALAFADLGLVDADSPFPQLDAPTRRFLIAGAEAGRFAVETAVQDAWAPGIHAHDYNVDFFGPGTIDAPEWRIDDPEARFTARAVAAHADLRGAHGYETEYAREHRAPHRPAGPPAAAAPASAPASAPPPVSTQPFSG</sequence>